<proteinExistence type="predicted"/>
<feature type="transmembrane region" description="Helical" evidence="2">
    <location>
        <begin position="120"/>
        <end position="139"/>
    </location>
</feature>
<dbReference type="AlphaFoldDB" id="A0AAF1BRH0"/>
<keyword evidence="2" id="KW-1133">Transmembrane helix</keyword>
<keyword evidence="2" id="KW-0812">Transmembrane</keyword>
<evidence type="ECO:0000256" key="1">
    <source>
        <dbReference type="SAM" id="MobiDB-lite"/>
    </source>
</evidence>
<dbReference type="Proteomes" id="UP000234560">
    <property type="component" value="Chromosome"/>
</dbReference>
<sequence>MTGEREPLDTPGISEPSQSTGAGAKRRTRNLDGIGTAYVWLAIFAAISALLEMVYLTSPVPYTVAIAFAFTMVLSRTSRLWTTSRVIAAIPLGVWLGVVVALVFIAPTRPDILLPWGPRVGALIGAGVCGGLWPLITMARDNPDVER</sequence>
<feature type="transmembrane region" description="Helical" evidence="2">
    <location>
        <begin position="31"/>
        <end position="50"/>
    </location>
</feature>
<feature type="transmembrane region" description="Helical" evidence="2">
    <location>
        <begin position="86"/>
        <end position="108"/>
    </location>
</feature>
<evidence type="ECO:0000256" key="2">
    <source>
        <dbReference type="SAM" id="Phobius"/>
    </source>
</evidence>
<reference evidence="3" key="2">
    <citation type="submission" date="2023-10" db="EMBL/GenBank/DDBJ databases">
        <authorList>
            <person name="Choi B."/>
        </authorList>
    </citation>
    <scope>NUCLEOTIDE SEQUENCE</scope>
    <source>
        <strain evidence="3">UMB0763</strain>
    </source>
</reference>
<reference evidence="3" key="1">
    <citation type="submission" date="2017-12" db="EMBL/GenBank/DDBJ databases">
        <authorList>
            <person name="Thomas-White K."/>
            <person name="Wolfe A.J."/>
        </authorList>
    </citation>
    <scope>NUCLEOTIDE SEQUENCE</scope>
    <source>
        <strain evidence="3">UMB0763</strain>
    </source>
</reference>
<dbReference type="KEGG" id="cpyr:CYJ47_08040"/>
<protein>
    <submittedName>
        <fullName evidence="3">Uncharacterized protein</fullName>
    </submittedName>
</protein>
<evidence type="ECO:0000313" key="4">
    <source>
        <dbReference type="Proteomes" id="UP000234560"/>
    </source>
</evidence>
<dbReference type="RefSeq" id="WP_180805401.1">
    <property type="nucleotide sequence ID" value="NZ_CAMIHY010000005.1"/>
</dbReference>
<dbReference type="EMBL" id="CP136958">
    <property type="protein sequence ID" value="WOT01234.1"/>
    <property type="molecule type" value="Genomic_DNA"/>
</dbReference>
<keyword evidence="2" id="KW-0472">Membrane</keyword>
<organism evidence="3 4">
    <name type="scientific">Corynebacterium pyruviciproducens</name>
    <dbReference type="NCBI Taxonomy" id="598660"/>
    <lineage>
        <taxon>Bacteria</taxon>
        <taxon>Bacillati</taxon>
        <taxon>Actinomycetota</taxon>
        <taxon>Actinomycetes</taxon>
        <taxon>Mycobacteriales</taxon>
        <taxon>Corynebacteriaceae</taxon>
        <taxon>Corynebacterium</taxon>
    </lineage>
</organism>
<name>A0AAF1BRH0_9CORY</name>
<feature type="region of interest" description="Disordered" evidence="1">
    <location>
        <begin position="1"/>
        <end position="26"/>
    </location>
</feature>
<evidence type="ECO:0000313" key="3">
    <source>
        <dbReference type="EMBL" id="WOT01234.1"/>
    </source>
</evidence>
<feature type="transmembrane region" description="Helical" evidence="2">
    <location>
        <begin position="56"/>
        <end position="74"/>
    </location>
</feature>
<gene>
    <name evidence="3" type="ORF">CYJ47_08040</name>
</gene>
<accession>A0AAF1BRH0</accession>